<keyword evidence="4" id="KW-0496">Mitochondrion</keyword>
<protein>
    <recommendedName>
        <fullName evidence="6">Small ribosomal subunit protein mS33</fullName>
    </recommendedName>
</protein>
<evidence type="ECO:0000313" key="9">
    <source>
        <dbReference type="Proteomes" id="UP000549394"/>
    </source>
</evidence>
<dbReference type="AlphaFoldDB" id="A0A7I8W0V8"/>
<evidence type="ECO:0000256" key="1">
    <source>
        <dbReference type="ARBA" id="ARBA00004173"/>
    </source>
</evidence>
<evidence type="ECO:0000256" key="4">
    <source>
        <dbReference type="ARBA" id="ARBA00023128"/>
    </source>
</evidence>
<comment type="subcellular location">
    <subcellularLocation>
        <location evidence="1">Mitochondrion</location>
    </subcellularLocation>
</comment>
<feature type="region of interest" description="Disordered" evidence="7">
    <location>
        <begin position="89"/>
        <end position="108"/>
    </location>
</feature>
<sequence length="108" mass="12559">MALSNYARRMAKLSSRIFSEASVPVNMKKNADVVNTFQAQPHNHNRAITDYYPRHVEITSLFKKLRFLGLYRDEHQDFADEMKRLRALRGKVKPKKGEGKRAVKRKVG</sequence>
<dbReference type="OrthoDB" id="5980584at2759"/>
<evidence type="ECO:0000256" key="7">
    <source>
        <dbReference type="SAM" id="MobiDB-lite"/>
    </source>
</evidence>
<dbReference type="GO" id="GO:1990904">
    <property type="term" value="C:ribonucleoprotein complex"/>
    <property type="evidence" value="ECO:0007669"/>
    <property type="project" value="UniProtKB-KW"/>
</dbReference>
<evidence type="ECO:0000256" key="5">
    <source>
        <dbReference type="ARBA" id="ARBA00023274"/>
    </source>
</evidence>
<dbReference type="GO" id="GO:0005739">
    <property type="term" value="C:mitochondrion"/>
    <property type="evidence" value="ECO:0007669"/>
    <property type="project" value="UniProtKB-SubCell"/>
</dbReference>
<dbReference type="PANTHER" id="PTHR13362">
    <property type="entry name" value="MITOCHONDRIAL RIBOSOMAL PROTEIN S33"/>
    <property type="match status" value="1"/>
</dbReference>
<keyword evidence="3" id="KW-0689">Ribosomal protein</keyword>
<dbReference type="InterPro" id="IPR013219">
    <property type="entry name" value="Ribosomal_mS33"/>
</dbReference>
<dbReference type="Proteomes" id="UP000549394">
    <property type="component" value="Unassembled WGS sequence"/>
</dbReference>
<keyword evidence="5" id="KW-0687">Ribonucleoprotein</keyword>
<dbReference type="PANTHER" id="PTHR13362:SF2">
    <property type="entry name" value="SMALL RIBOSOMAL SUBUNIT PROTEIN MS33"/>
    <property type="match status" value="1"/>
</dbReference>
<dbReference type="EMBL" id="CAJFCJ010000016">
    <property type="protein sequence ID" value="CAD5122210.1"/>
    <property type="molecule type" value="Genomic_DNA"/>
</dbReference>
<evidence type="ECO:0000313" key="8">
    <source>
        <dbReference type="EMBL" id="CAD5122210.1"/>
    </source>
</evidence>
<evidence type="ECO:0000256" key="3">
    <source>
        <dbReference type="ARBA" id="ARBA00022980"/>
    </source>
</evidence>
<dbReference type="Pfam" id="PF08293">
    <property type="entry name" value="MRP-S33"/>
    <property type="match status" value="1"/>
</dbReference>
<comment type="caution">
    <text evidence="8">The sequence shown here is derived from an EMBL/GenBank/DDBJ whole genome shotgun (WGS) entry which is preliminary data.</text>
</comment>
<reference evidence="8 9" key="1">
    <citation type="submission" date="2020-08" db="EMBL/GenBank/DDBJ databases">
        <authorList>
            <person name="Hejnol A."/>
        </authorList>
    </citation>
    <scope>NUCLEOTIDE SEQUENCE [LARGE SCALE GENOMIC DNA]</scope>
</reference>
<name>A0A7I8W0V8_9ANNE</name>
<accession>A0A7I8W0V8</accession>
<evidence type="ECO:0000256" key="2">
    <source>
        <dbReference type="ARBA" id="ARBA00008970"/>
    </source>
</evidence>
<evidence type="ECO:0000256" key="6">
    <source>
        <dbReference type="ARBA" id="ARBA00035132"/>
    </source>
</evidence>
<comment type="similarity">
    <text evidence="2">Belongs to the mitochondrion-specific ribosomal protein mS33 family.</text>
</comment>
<organism evidence="8 9">
    <name type="scientific">Dimorphilus gyrociliatus</name>
    <dbReference type="NCBI Taxonomy" id="2664684"/>
    <lineage>
        <taxon>Eukaryota</taxon>
        <taxon>Metazoa</taxon>
        <taxon>Spiralia</taxon>
        <taxon>Lophotrochozoa</taxon>
        <taxon>Annelida</taxon>
        <taxon>Polychaeta</taxon>
        <taxon>Polychaeta incertae sedis</taxon>
        <taxon>Dinophilidae</taxon>
        <taxon>Dimorphilus</taxon>
    </lineage>
</organism>
<dbReference type="GO" id="GO:0005840">
    <property type="term" value="C:ribosome"/>
    <property type="evidence" value="ECO:0007669"/>
    <property type="project" value="UniProtKB-KW"/>
</dbReference>
<gene>
    <name evidence="8" type="ORF">DGYR_LOCUS10045</name>
</gene>
<proteinExistence type="inferred from homology"/>
<keyword evidence="9" id="KW-1185">Reference proteome</keyword>